<organism evidence="1 2">
    <name type="scientific">Trametes coccinea (strain BRFM310)</name>
    <name type="common">Pycnoporus coccineus</name>
    <dbReference type="NCBI Taxonomy" id="1353009"/>
    <lineage>
        <taxon>Eukaryota</taxon>
        <taxon>Fungi</taxon>
        <taxon>Dikarya</taxon>
        <taxon>Basidiomycota</taxon>
        <taxon>Agaricomycotina</taxon>
        <taxon>Agaricomycetes</taxon>
        <taxon>Polyporales</taxon>
        <taxon>Polyporaceae</taxon>
        <taxon>Trametes</taxon>
    </lineage>
</organism>
<dbReference type="Proteomes" id="UP000193067">
    <property type="component" value="Unassembled WGS sequence"/>
</dbReference>
<proteinExistence type="predicted"/>
<evidence type="ECO:0000313" key="1">
    <source>
        <dbReference type="EMBL" id="OSD00905.1"/>
    </source>
</evidence>
<gene>
    <name evidence="1" type="ORF">PYCCODRAFT_649531</name>
</gene>
<accession>A0A1Y2IID4</accession>
<dbReference type="AlphaFoldDB" id="A0A1Y2IID4"/>
<name>A0A1Y2IID4_TRAC3</name>
<keyword evidence="2" id="KW-1185">Reference proteome</keyword>
<evidence type="ECO:0000313" key="2">
    <source>
        <dbReference type="Proteomes" id="UP000193067"/>
    </source>
</evidence>
<dbReference type="EMBL" id="KZ084115">
    <property type="protein sequence ID" value="OSD00905.1"/>
    <property type="molecule type" value="Genomic_DNA"/>
</dbReference>
<sequence>MSGHVNHSFAFAPILFHQFSRTTSCHFHSGDSKNIKTNVVIYLSRPARHRDNQWSLHRENQLSSRRVFGLSARNNDARTVFKISWSPTVPSRRRQLSQLADFLLSLRAFHAKRGRFQYTALQPPQVRAWNVYVRRRTPVNFTSAAAGLFKL</sequence>
<protein>
    <submittedName>
        <fullName evidence="1">Uncharacterized protein</fullName>
    </submittedName>
</protein>
<reference evidence="1 2" key="1">
    <citation type="journal article" date="2015" name="Biotechnol. Biofuels">
        <title>Enhanced degradation of softwood versus hardwood by the white-rot fungus Pycnoporus coccineus.</title>
        <authorList>
            <person name="Couturier M."/>
            <person name="Navarro D."/>
            <person name="Chevret D."/>
            <person name="Henrissat B."/>
            <person name="Piumi F."/>
            <person name="Ruiz-Duenas F.J."/>
            <person name="Martinez A.T."/>
            <person name="Grigoriev I.V."/>
            <person name="Riley R."/>
            <person name="Lipzen A."/>
            <person name="Berrin J.G."/>
            <person name="Master E.R."/>
            <person name="Rosso M.N."/>
        </authorList>
    </citation>
    <scope>NUCLEOTIDE SEQUENCE [LARGE SCALE GENOMIC DNA]</scope>
    <source>
        <strain evidence="1 2">BRFM310</strain>
    </source>
</reference>